<evidence type="ECO:0000313" key="2">
    <source>
        <dbReference type="Proteomes" id="UP000248314"/>
    </source>
</evidence>
<protein>
    <submittedName>
        <fullName evidence="1">Uncharacterized protein</fullName>
    </submittedName>
</protein>
<proteinExistence type="predicted"/>
<organism evidence="1 2">
    <name type="scientific">Hoylesella shahii DSM 15611 = JCM 12083</name>
    <dbReference type="NCBI Taxonomy" id="1122991"/>
    <lineage>
        <taxon>Bacteria</taxon>
        <taxon>Pseudomonadati</taxon>
        <taxon>Bacteroidota</taxon>
        <taxon>Bacteroidia</taxon>
        <taxon>Bacteroidales</taxon>
        <taxon>Prevotellaceae</taxon>
        <taxon>Hoylesella</taxon>
    </lineage>
</organism>
<evidence type="ECO:0000313" key="1">
    <source>
        <dbReference type="EMBL" id="PXX21422.1"/>
    </source>
</evidence>
<keyword evidence="2" id="KW-1185">Reference proteome</keyword>
<sequence>MMNKKVFRQRIKFLLLCIKDLIITSYHCCLRKCHESSFIQIVLLAF</sequence>
<accession>A0A318HT39</accession>
<reference evidence="1 2" key="1">
    <citation type="submission" date="2018-05" db="EMBL/GenBank/DDBJ databases">
        <title>Genomic Encyclopedia of Type Strains, Phase I: the one thousand microbial genomes (KMG-I) project.</title>
        <authorList>
            <person name="Kyrpides N."/>
        </authorList>
    </citation>
    <scope>NUCLEOTIDE SEQUENCE [LARGE SCALE GENOMIC DNA]</scope>
    <source>
        <strain evidence="1 2">DSM 15611</strain>
    </source>
</reference>
<name>A0A318HT39_9BACT</name>
<comment type="caution">
    <text evidence="1">The sequence shown here is derived from an EMBL/GenBank/DDBJ whole genome shotgun (WGS) entry which is preliminary data.</text>
</comment>
<dbReference type="AlphaFoldDB" id="A0A318HT39"/>
<dbReference type="Proteomes" id="UP000248314">
    <property type="component" value="Unassembled WGS sequence"/>
</dbReference>
<dbReference type="EMBL" id="QJJX01000019">
    <property type="protein sequence ID" value="PXX21422.1"/>
    <property type="molecule type" value="Genomic_DNA"/>
</dbReference>
<gene>
    <name evidence="1" type="ORF">EJ73_01703</name>
</gene>